<feature type="compositionally biased region" description="Basic and acidic residues" evidence="1">
    <location>
        <begin position="7"/>
        <end position="16"/>
    </location>
</feature>
<protein>
    <submittedName>
        <fullName evidence="2">Predicted protein</fullName>
    </submittedName>
</protein>
<evidence type="ECO:0000256" key="1">
    <source>
        <dbReference type="SAM" id="MobiDB-lite"/>
    </source>
</evidence>
<feature type="compositionally biased region" description="Basic and acidic residues" evidence="1">
    <location>
        <begin position="145"/>
        <end position="155"/>
    </location>
</feature>
<accession>F0UJY5</accession>
<feature type="compositionally biased region" description="Polar residues" evidence="1">
    <location>
        <begin position="121"/>
        <end position="131"/>
    </location>
</feature>
<name>F0UJY5_AJEC8</name>
<evidence type="ECO:0000313" key="3">
    <source>
        <dbReference type="Proteomes" id="UP000008142"/>
    </source>
</evidence>
<feature type="region of interest" description="Disordered" evidence="1">
    <location>
        <begin position="114"/>
        <end position="155"/>
    </location>
</feature>
<sequence>MEGWLAEGEREREGGAKSKAKPSGYFGRGWKTPEKQRTPRIGKVTSATVGLVPARQRVEEGGGATAGDGDGDGDAIDVRATAWGVEAEAEVEVDAVEISGLACWRVWAMGVAGSGDKRSAKTSGHESVTSGLGSGPDKATQARNEGTRKEGWRLE</sequence>
<reference evidence="3" key="1">
    <citation type="submission" date="2008-07" db="EMBL/GenBank/DDBJ databases">
        <title>Annotation of Ajellomyces capsulatus strain H88.</title>
        <authorList>
            <person name="Champion M."/>
            <person name="Cuomo C."/>
            <person name="Ma L.-J."/>
            <person name="Henn M.R."/>
            <person name="Sil A."/>
            <person name="Goldman B."/>
            <person name="Young S.K."/>
            <person name="Kodira C.D."/>
            <person name="Zeng Q."/>
            <person name="Koehrsen M."/>
            <person name="Alvarado L."/>
            <person name="Berlin A."/>
            <person name="Borenstein D."/>
            <person name="Chen Z."/>
            <person name="Engels R."/>
            <person name="Freedman E."/>
            <person name="Gellesch M."/>
            <person name="Goldberg J."/>
            <person name="Griggs A."/>
            <person name="Gujja S."/>
            <person name="Heiman D."/>
            <person name="Hepburn T."/>
            <person name="Howarth C."/>
            <person name="Jen D."/>
            <person name="Larson L."/>
            <person name="Lewis B."/>
            <person name="Mehta T."/>
            <person name="Park D."/>
            <person name="Pearson M."/>
            <person name="Roberts A."/>
            <person name="Saif S."/>
            <person name="Shea T."/>
            <person name="Shenoy N."/>
            <person name="Sisk P."/>
            <person name="Stolte C."/>
            <person name="Sykes S."/>
            <person name="Walk T."/>
            <person name="White J."/>
            <person name="Yandava C."/>
            <person name="Klein B."/>
            <person name="McEwen J.G."/>
            <person name="Puccia R."/>
            <person name="Goldman G.H."/>
            <person name="Felipe M.S."/>
            <person name="Nino-Vega G."/>
            <person name="San-Blas G."/>
            <person name="Taylor J."/>
            <person name="Mendoza L."/>
            <person name="Galagan J."/>
            <person name="Nusbaum C."/>
            <person name="Birren B."/>
        </authorList>
    </citation>
    <scope>NUCLEOTIDE SEQUENCE [LARGE SCALE GENOMIC DNA]</scope>
    <source>
        <strain evidence="3">H88</strain>
    </source>
</reference>
<feature type="region of interest" description="Disordered" evidence="1">
    <location>
        <begin position="1"/>
        <end position="76"/>
    </location>
</feature>
<organism evidence="3">
    <name type="scientific">Ajellomyces capsulatus (strain H88)</name>
    <name type="common">Darling's disease fungus</name>
    <name type="synonym">Histoplasma capsulatum</name>
    <dbReference type="NCBI Taxonomy" id="544711"/>
    <lineage>
        <taxon>Eukaryota</taxon>
        <taxon>Fungi</taxon>
        <taxon>Dikarya</taxon>
        <taxon>Ascomycota</taxon>
        <taxon>Pezizomycotina</taxon>
        <taxon>Eurotiomycetes</taxon>
        <taxon>Eurotiomycetidae</taxon>
        <taxon>Onygenales</taxon>
        <taxon>Ajellomycetaceae</taxon>
        <taxon>Histoplasma</taxon>
    </lineage>
</organism>
<dbReference type="AlphaFoldDB" id="F0UJY5"/>
<dbReference type="HOGENOM" id="CLU_1694990_0_0_1"/>
<dbReference type="Proteomes" id="UP000008142">
    <property type="component" value="Unassembled WGS sequence"/>
</dbReference>
<proteinExistence type="predicted"/>
<evidence type="ECO:0000313" key="2">
    <source>
        <dbReference type="EMBL" id="EGC45825.1"/>
    </source>
</evidence>
<dbReference type="EMBL" id="DS990639">
    <property type="protein sequence ID" value="EGC45825.1"/>
    <property type="molecule type" value="Genomic_DNA"/>
</dbReference>
<gene>
    <name evidence="2" type="ORF">HCEG_05040</name>
</gene>